<keyword evidence="4" id="KW-1185">Reference proteome</keyword>
<dbReference type="Pfam" id="PF17667">
    <property type="entry name" value="Pkinase_fungal"/>
    <property type="match status" value="1"/>
</dbReference>
<protein>
    <recommendedName>
        <fullName evidence="2">Fungal-type protein kinase domain-containing protein</fullName>
    </recommendedName>
</protein>
<evidence type="ECO:0000313" key="4">
    <source>
        <dbReference type="Proteomes" id="UP000308199"/>
    </source>
</evidence>
<comment type="caution">
    <text evidence="3">The sequence shown here is derived from an EMBL/GenBank/DDBJ whole genome shotgun (WGS) entry which is preliminary data.</text>
</comment>
<sequence>MLHSPVISRRDAAADAGKRSGVSGMNRNSPHVKYDEAFSEGRYVRADKSKVDNDCKTCKDLMDRIIEKGKPKHINNKRQRTDRNKNIGTSNTTSVADSPSLDPAPTTGSLQPTGLSPAGVSLGNPSIDSAFHVSLQEGDGDSLMPMASPPNIWKPSSELKLYQPILSLLAHISLHVYRSYGDDKPQECIVFKSSHLTGLAGLPPSCVCKPDLVAVQCTEEEAQAIVDQDSTNVPISARYHAADVRSFAEVKNTGVIADGLITQICRYAESLPHARPNIAGLLFLACDARDFCLYWSDPSRVVSSLPFTWREDCDRLFYFFDTLYRPLDDLPQSDPTIVPSPKDDGKEERKWKVDTQFDKTKVLLAERLNSTPGLGKHTWVVKSDPYVIKYIWRDKGRRFTEGQALERIHSDGIVPGIARLVDYSKVMITGDDKATRPLETSKKHSHVRRCLKANDGNRNGHNKLPCIDIPLSDNEDKTIFSTDDGRDVHTPVKHSDDIAGPMDLQAEKDNIIDGVIAGGAPADNNSSMPVPTEATDGPAEGVPSATTHDKAPEMLQEGTRIPQREKTRTILESYGDKLEECTSLLQLLKVAFDIVQIHRFCLEERGVMHRDISINNIIINPKHRSSDSAMNPQIGKLKFIKQVLDPSIPTEGVLEEAMLIDWDNAAILETTSEPVTGRTGTPMFIATAVSEGRFPTVVQGNDYKRMKDFPEISENAKNKYIRAFDKERYDSYIEQLKKSDRIKEPTETAPFEHLPLHDMESLFWLLAVLLCTASVPEPEEKSCSTTEYERFWQIMKAHNPGDAGGDLRKLFLFDSSPEIWEKRLHSKLQSVSSMLDNMARYFAINWVYWRDELSDDHAHEMMARVFLDHIVRITQENADVIINLKKRRPMPTYSLLSHNEDILKLHSEED</sequence>
<dbReference type="OrthoDB" id="5569250at2759"/>
<dbReference type="InterPro" id="IPR040976">
    <property type="entry name" value="Pkinase_fungal"/>
</dbReference>
<feature type="compositionally biased region" description="Basic and acidic residues" evidence="1">
    <location>
        <begin position="8"/>
        <end position="18"/>
    </location>
</feature>
<feature type="region of interest" description="Disordered" evidence="1">
    <location>
        <begin position="520"/>
        <end position="547"/>
    </location>
</feature>
<dbReference type="Proteomes" id="UP000308199">
    <property type="component" value="Unassembled WGS sequence"/>
</dbReference>
<dbReference type="PANTHER" id="PTHR38248">
    <property type="entry name" value="FUNK1 6"/>
    <property type="match status" value="1"/>
</dbReference>
<dbReference type="PANTHER" id="PTHR38248:SF2">
    <property type="entry name" value="FUNK1 11"/>
    <property type="match status" value="1"/>
</dbReference>
<dbReference type="SUPFAM" id="SSF56112">
    <property type="entry name" value="Protein kinase-like (PK-like)"/>
    <property type="match status" value="1"/>
</dbReference>
<feature type="compositionally biased region" description="Polar residues" evidence="1">
    <location>
        <begin position="86"/>
        <end position="97"/>
    </location>
</feature>
<feature type="compositionally biased region" description="Basic and acidic residues" evidence="1">
    <location>
        <begin position="480"/>
        <end position="497"/>
    </location>
</feature>
<dbReference type="InterPro" id="IPR008266">
    <property type="entry name" value="Tyr_kinase_AS"/>
</dbReference>
<feature type="domain" description="Fungal-type protein kinase" evidence="2">
    <location>
        <begin position="236"/>
        <end position="767"/>
    </location>
</feature>
<reference evidence="3 4" key="1">
    <citation type="submission" date="2019-02" db="EMBL/GenBank/DDBJ databases">
        <title>Genome sequencing of the rare red list fungi Phellinidium pouzarii.</title>
        <authorList>
            <person name="Buettner E."/>
            <person name="Kellner H."/>
        </authorList>
    </citation>
    <scope>NUCLEOTIDE SEQUENCE [LARGE SCALE GENOMIC DNA]</scope>
    <source>
        <strain evidence="3 4">DSM 108285</strain>
    </source>
</reference>
<feature type="region of interest" description="Disordered" evidence="1">
    <location>
        <begin position="1"/>
        <end position="37"/>
    </location>
</feature>
<feature type="region of interest" description="Disordered" evidence="1">
    <location>
        <begin position="69"/>
        <end position="121"/>
    </location>
</feature>
<dbReference type="InterPro" id="IPR011009">
    <property type="entry name" value="Kinase-like_dom_sf"/>
</dbReference>
<accession>A0A4S4L9D5</accession>
<dbReference type="PROSITE" id="PS00109">
    <property type="entry name" value="PROTEIN_KINASE_TYR"/>
    <property type="match status" value="1"/>
</dbReference>
<proteinExistence type="predicted"/>
<name>A0A4S4L9D5_9AGAM</name>
<dbReference type="EMBL" id="SGPK01000115">
    <property type="protein sequence ID" value="THH08067.1"/>
    <property type="molecule type" value="Genomic_DNA"/>
</dbReference>
<feature type="region of interest" description="Disordered" evidence="1">
    <location>
        <begin position="480"/>
        <end position="500"/>
    </location>
</feature>
<evidence type="ECO:0000256" key="1">
    <source>
        <dbReference type="SAM" id="MobiDB-lite"/>
    </source>
</evidence>
<evidence type="ECO:0000259" key="2">
    <source>
        <dbReference type="Pfam" id="PF17667"/>
    </source>
</evidence>
<gene>
    <name evidence="3" type="ORF">EW145_g2957</name>
</gene>
<organism evidence="3 4">
    <name type="scientific">Phellinidium pouzarii</name>
    <dbReference type="NCBI Taxonomy" id="167371"/>
    <lineage>
        <taxon>Eukaryota</taxon>
        <taxon>Fungi</taxon>
        <taxon>Dikarya</taxon>
        <taxon>Basidiomycota</taxon>
        <taxon>Agaricomycotina</taxon>
        <taxon>Agaricomycetes</taxon>
        <taxon>Hymenochaetales</taxon>
        <taxon>Hymenochaetaceae</taxon>
        <taxon>Phellinidium</taxon>
    </lineage>
</organism>
<dbReference type="AlphaFoldDB" id="A0A4S4L9D5"/>
<evidence type="ECO:0000313" key="3">
    <source>
        <dbReference type="EMBL" id="THH08067.1"/>
    </source>
</evidence>
<dbReference type="GO" id="GO:0004672">
    <property type="term" value="F:protein kinase activity"/>
    <property type="evidence" value="ECO:0007669"/>
    <property type="project" value="InterPro"/>
</dbReference>
<dbReference type="Gene3D" id="1.10.510.10">
    <property type="entry name" value="Transferase(Phosphotransferase) domain 1"/>
    <property type="match status" value="1"/>
</dbReference>